<name>A0A7G7CRF3_9CORY</name>
<dbReference type="InterPro" id="IPR006157">
    <property type="entry name" value="FolB_dom"/>
</dbReference>
<evidence type="ECO:0000256" key="6">
    <source>
        <dbReference type="ARBA" id="ARBA00032903"/>
    </source>
</evidence>
<protein>
    <recommendedName>
        <fullName evidence="6 8">7,8-dihydroneopterin aldolase</fullName>
        <ecNumber evidence="8">4.1.2.25</ecNumber>
    </recommendedName>
</protein>
<dbReference type="KEGG" id="cik:H0194_04075"/>
<accession>A0A7G7CRF3</accession>
<dbReference type="PANTHER" id="PTHR42844:SF1">
    <property type="entry name" value="DIHYDRONEOPTERIN ALDOLASE 1-RELATED"/>
    <property type="match status" value="1"/>
</dbReference>
<dbReference type="NCBIfam" id="TIGR00525">
    <property type="entry name" value="folB"/>
    <property type="match status" value="1"/>
</dbReference>
<dbReference type="FunFam" id="3.30.1130.10:FF:000003">
    <property type="entry name" value="7,8-dihydroneopterin aldolase"/>
    <property type="match status" value="1"/>
</dbReference>
<dbReference type="GO" id="GO:0046656">
    <property type="term" value="P:folic acid biosynthetic process"/>
    <property type="evidence" value="ECO:0007669"/>
    <property type="project" value="UniProtKB-UniRule"/>
</dbReference>
<evidence type="ECO:0000256" key="3">
    <source>
        <dbReference type="ARBA" id="ARBA00005708"/>
    </source>
</evidence>
<comment type="catalytic activity">
    <reaction evidence="7">
        <text>7,8-dihydroneopterin + O2 = 7,8-dihydroxanthopterin + glycolaldehyde + formate + H(+)</text>
        <dbReference type="Rhea" id="RHEA:45332"/>
        <dbReference type="ChEBI" id="CHEBI:15378"/>
        <dbReference type="ChEBI" id="CHEBI:15379"/>
        <dbReference type="ChEBI" id="CHEBI:15740"/>
        <dbReference type="ChEBI" id="CHEBI:17001"/>
        <dbReference type="ChEBI" id="CHEBI:17071"/>
        <dbReference type="ChEBI" id="CHEBI:85130"/>
        <dbReference type="EC" id="1.13.11.81"/>
    </reaction>
</comment>
<dbReference type="SMART" id="SM00905">
    <property type="entry name" value="FolB"/>
    <property type="match status" value="1"/>
</dbReference>
<evidence type="ECO:0000256" key="8">
    <source>
        <dbReference type="RuleBase" id="RU362079"/>
    </source>
</evidence>
<dbReference type="AlphaFoldDB" id="A0A7G7CRF3"/>
<keyword evidence="4 8" id="KW-0289">Folate biosynthesis</keyword>
<dbReference type="UniPathway" id="UPA00077">
    <property type="reaction ID" value="UER00154"/>
</dbReference>
<proteinExistence type="inferred from homology"/>
<keyword evidence="5 8" id="KW-0456">Lyase</keyword>
<dbReference type="Gene3D" id="3.30.1130.10">
    <property type="match status" value="1"/>
</dbReference>
<comment type="pathway">
    <text evidence="2 8">Cofactor biosynthesis; tetrahydrofolate biosynthesis; 2-amino-4-hydroxy-6-hydroxymethyl-7,8-dihydropteridine diphosphate from 7,8-dihydroneopterin triphosphate: step 3/4.</text>
</comment>
<sequence length="125" mass="13676">MADRIHLTGLELYGYHGVFAEEKREGQPFIVDLTCWLDYSAAAAEDDLTKTVNYAELAEVAAAVVEGPARDLIETVATEIAESAMAQFPELFAVEVTVHKPQAPIPRTFADVAVVARRSRKAVRS</sequence>
<evidence type="ECO:0000256" key="5">
    <source>
        <dbReference type="ARBA" id="ARBA00023239"/>
    </source>
</evidence>
<evidence type="ECO:0000313" key="10">
    <source>
        <dbReference type="EMBL" id="QNE90169.1"/>
    </source>
</evidence>
<evidence type="ECO:0000259" key="9">
    <source>
        <dbReference type="SMART" id="SM00905"/>
    </source>
</evidence>
<reference evidence="10 11" key="1">
    <citation type="submission" date="2020-07" db="EMBL/GenBank/DDBJ databases">
        <title>Complete genome and description of Corynebacterium incognita strain Marseille-Q3630 sp. nov.</title>
        <authorList>
            <person name="Boxberger M."/>
        </authorList>
    </citation>
    <scope>NUCLEOTIDE SEQUENCE [LARGE SCALE GENOMIC DNA]</scope>
    <source>
        <strain evidence="10 11">Marseille-Q3630</strain>
    </source>
</reference>
<gene>
    <name evidence="10" type="primary">folB</name>
    <name evidence="10" type="ORF">H0194_04075</name>
</gene>
<keyword evidence="11" id="KW-1185">Reference proteome</keyword>
<comment type="function">
    <text evidence="8">Catalyzes the conversion of 7,8-dihydroneopterin to 6-hydroxymethyl-7,8-dihydropterin.</text>
</comment>
<evidence type="ECO:0000256" key="2">
    <source>
        <dbReference type="ARBA" id="ARBA00005013"/>
    </source>
</evidence>
<dbReference type="RefSeq" id="WP_185176542.1">
    <property type="nucleotide sequence ID" value="NZ_CP059404.1"/>
</dbReference>
<dbReference type="EC" id="4.1.2.25" evidence="8"/>
<evidence type="ECO:0000256" key="7">
    <source>
        <dbReference type="ARBA" id="ARBA00052077"/>
    </source>
</evidence>
<dbReference type="EMBL" id="CP059404">
    <property type="protein sequence ID" value="QNE90169.1"/>
    <property type="molecule type" value="Genomic_DNA"/>
</dbReference>
<dbReference type="GO" id="GO:0004150">
    <property type="term" value="F:dihydroneopterin aldolase activity"/>
    <property type="evidence" value="ECO:0007669"/>
    <property type="project" value="UniProtKB-UniRule"/>
</dbReference>
<dbReference type="GO" id="GO:0005737">
    <property type="term" value="C:cytoplasm"/>
    <property type="evidence" value="ECO:0007669"/>
    <property type="project" value="TreeGrafter"/>
</dbReference>
<feature type="domain" description="Dihydroneopterin aldolase/epimerase" evidence="9">
    <location>
        <begin position="5"/>
        <end position="118"/>
    </location>
</feature>
<dbReference type="CDD" id="cd00534">
    <property type="entry name" value="DHNA_DHNTPE"/>
    <property type="match status" value="1"/>
</dbReference>
<comment type="similarity">
    <text evidence="3 8">Belongs to the DHNA family.</text>
</comment>
<dbReference type="NCBIfam" id="TIGR00526">
    <property type="entry name" value="folB_dom"/>
    <property type="match status" value="1"/>
</dbReference>
<dbReference type="InterPro" id="IPR043133">
    <property type="entry name" value="GTP-CH-I_C/QueF"/>
</dbReference>
<evidence type="ECO:0000256" key="1">
    <source>
        <dbReference type="ARBA" id="ARBA00001353"/>
    </source>
</evidence>
<dbReference type="GO" id="GO:0046654">
    <property type="term" value="P:tetrahydrofolate biosynthetic process"/>
    <property type="evidence" value="ECO:0007669"/>
    <property type="project" value="UniProtKB-UniRule"/>
</dbReference>
<evidence type="ECO:0000256" key="4">
    <source>
        <dbReference type="ARBA" id="ARBA00022909"/>
    </source>
</evidence>
<organism evidence="10 11">
    <name type="scientific">Corynebacterium incognita</name>
    <dbReference type="NCBI Taxonomy" id="2754725"/>
    <lineage>
        <taxon>Bacteria</taxon>
        <taxon>Bacillati</taxon>
        <taxon>Actinomycetota</taxon>
        <taxon>Actinomycetes</taxon>
        <taxon>Mycobacteriales</taxon>
        <taxon>Corynebacteriaceae</taxon>
        <taxon>Corynebacterium</taxon>
    </lineage>
</organism>
<evidence type="ECO:0000313" key="11">
    <source>
        <dbReference type="Proteomes" id="UP000515743"/>
    </source>
</evidence>
<dbReference type="Proteomes" id="UP000515743">
    <property type="component" value="Chromosome"/>
</dbReference>
<comment type="catalytic activity">
    <reaction evidence="1 8">
        <text>7,8-dihydroneopterin = 6-hydroxymethyl-7,8-dihydropterin + glycolaldehyde</text>
        <dbReference type="Rhea" id="RHEA:10540"/>
        <dbReference type="ChEBI" id="CHEBI:17001"/>
        <dbReference type="ChEBI" id="CHEBI:17071"/>
        <dbReference type="ChEBI" id="CHEBI:44841"/>
        <dbReference type="EC" id="4.1.2.25"/>
    </reaction>
</comment>
<dbReference type="SUPFAM" id="SSF55620">
    <property type="entry name" value="Tetrahydrobiopterin biosynthesis enzymes-like"/>
    <property type="match status" value="1"/>
</dbReference>
<dbReference type="InterPro" id="IPR006156">
    <property type="entry name" value="Dihydroneopterin_aldolase"/>
</dbReference>
<dbReference type="Pfam" id="PF02152">
    <property type="entry name" value="FolB"/>
    <property type="match status" value="1"/>
</dbReference>
<dbReference type="PANTHER" id="PTHR42844">
    <property type="entry name" value="DIHYDRONEOPTERIN ALDOLASE 1-RELATED"/>
    <property type="match status" value="1"/>
</dbReference>